<dbReference type="InterPro" id="IPR029064">
    <property type="entry name" value="Ribosomal_eL30-like_sf"/>
</dbReference>
<dbReference type="Gene3D" id="3.40.1280.10">
    <property type="match status" value="1"/>
</dbReference>
<comment type="similarity">
    <text evidence="1">Belongs to the class IV-like SAM-binding methyltransferase superfamily. RNA methyltransferase TrmH family.</text>
</comment>
<dbReference type="AlphaFoldDB" id="A0A2M8PF51"/>
<proteinExistence type="inferred from homology"/>
<dbReference type="InterPro" id="IPR029026">
    <property type="entry name" value="tRNA_m1G_MTases_N"/>
</dbReference>
<dbReference type="InterPro" id="IPR051259">
    <property type="entry name" value="rRNA_Methyltransferase"/>
</dbReference>
<dbReference type="GO" id="GO:0005737">
    <property type="term" value="C:cytoplasm"/>
    <property type="evidence" value="ECO:0007669"/>
    <property type="project" value="UniProtKB-ARBA"/>
</dbReference>
<keyword evidence="3 5" id="KW-0808">Transferase</keyword>
<evidence type="ECO:0000256" key="2">
    <source>
        <dbReference type="ARBA" id="ARBA00022603"/>
    </source>
</evidence>
<dbReference type="Proteomes" id="UP000229681">
    <property type="component" value="Unassembled WGS sequence"/>
</dbReference>
<protein>
    <submittedName>
        <fullName evidence="5">RNA methyltransferase</fullName>
    </submittedName>
</protein>
<dbReference type="InterPro" id="IPR053888">
    <property type="entry name" value="MRM3-like_sub_bind"/>
</dbReference>
<dbReference type="InterPro" id="IPR029028">
    <property type="entry name" value="Alpha/beta_knot_MTases"/>
</dbReference>
<gene>
    <name evidence="5" type="ORF">CUN49_06830</name>
</gene>
<evidence type="ECO:0000313" key="6">
    <source>
        <dbReference type="Proteomes" id="UP000229681"/>
    </source>
</evidence>
<sequence length="259" mass="27151">MITSIHNPRVKLVRALQTQGKARRATGQIVLEGVRLLSEALAAGARPHFALHTLPFAQSAAAADLLTELQAQGVPCLPVTDSVMAHAAQTQTPQGILAVLPMPVLPFPNAPSLLLALDGLAEAGNLGTVLRSAAAAGVEGVLLLPNCVDPFNPKALRAAMGAHFRIPIQHTTWPWIAAEWPDLPFYLADPAAEMPYDAVDWRRPAALIIGGEAHGASAAARQQAAQAIAIPMANAAESLNAAAAAAVILFEAQRQRRRG</sequence>
<dbReference type="EMBL" id="PGTM01000074">
    <property type="protein sequence ID" value="PJF36177.1"/>
    <property type="molecule type" value="Genomic_DNA"/>
</dbReference>
<evidence type="ECO:0000259" key="4">
    <source>
        <dbReference type="SMART" id="SM00967"/>
    </source>
</evidence>
<dbReference type="Pfam" id="PF00588">
    <property type="entry name" value="SpoU_methylase"/>
    <property type="match status" value="1"/>
</dbReference>
<comment type="caution">
    <text evidence="5">The sequence shown here is derived from an EMBL/GenBank/DDBJ whole genome shotgun (WGS) entry which is preliminary data.</text>
</comment>
<accession>A0A2M8PF51</accession>
<dbReference type="GO" id="GO:0003723">
    <property type="term" value="F:RNA binding"/>
    <property type="evidence" value="ECO:0007669"/>
    <property type="project" value="InterPro"/>
</dbReference>
<dbReference type="InterPro" id="IPR013123">
    <property type="entry name" value="SpoU_subst-bd"/>
</dbReference>
<evidence type="ECO:0000256" key="3">
    <source>
        <dbReference type="ARBA" id="ARBA00022679"/>
    </source>
</evidence>
<dbReference type="PANTHER" id="PTHR43191">
    <property type="entry name" value="RRNA METHYLTRANSFERASE 3"/>
    <property type="match status" value="1"/>
</dbReference>
<dbReference type="GO" id="GO:0008173">
    <property type="term" value="F:RNA methyltransferase activity"/>
    <property type="evidence" value="ECO:0007669"/>
    <property type="project" value="InterPro"/>
</dbReference>
<dbReference type="CDD" id="cd18095">
    <property type="entry name" value="SpoU-like_rRNA-MTase"/>
    <property type="match status" value="1"/>
</dbReference>
<dbReference type="SUPFAM" id="SSF55315">
    <property type="entry name" value="L30e-like"/>
    <property type="match status" value="1"/>
</dbReference>
<dbReference type="PANTHER" id="PTHR43191:SF2">
    <property type="entry name" value="RRNA METHYLTRANSFERASE 3, MITOCHONDRIAL"/>
    <property type="match status" value="1"/>
</dbReference>
<evidence type="ECO:0000256" key="1">
    <source>
        <dbReference type="ARBA" id="ARBA00007228"/>
    </source>
</evidence>
<dbReference type="SMART" id="SM00967">
    <property type="entry name" value="SpoU_sub_bind"/>
    <property type="match status" value="1"/>
</dbReference>
<dbReference type="InterPro" id="IPR001537">
    <property type="entry name" value="SpoU_MeTrfase"/>
</dbReference>
<dbReference type="SUPFAM" id="SSF75217">
    <property type="entry name" value="alpha/beta knot"/>
    <property type="match status" value="1"/>
</dbReference>
<name>A0A2M8PF51_9CHLR</name>
<keyword evidence="2 5" id="KW-0489">Methyltransferase</keyword>
<dbReference type="Pfam" id="PF22435">
    <property type="entry name" value="MRM3-like_sub_bind"/>
    <property type="match status" value="1"/>
</dbReference>
<feature type="domain" description="RNA 2-O ribose methyltransferase substrate binding" evidence="4">
    <location>
        <begin position="30"/>
        <end position="106"/>
    </location>
</feature>
<organism evidence="5 6">
    <name type="scientific">Candidatus Thermofonsia Clade 1 bacterium</name>
    <dbReference type="NCBI Taxonomy" id="2364210"/>
    <lineage>
        <taxon>Bacteria</taxon>
        <taxon>Bacillati</taxon>
        <taxon>Chloroflexota</taxon>
        <taxon>Candidatus Thermofontia</taxon>
        <taxon>Candidatus Thermofonsia Clade 1</taxon>
    </lineage>
</organism>
<dbReference type="GO" id="GO:0032259">
    <property type="term" value="P:methylation"/>
    <property type="evidence" value="ECO:0007669"/>
    <property type="project" value="UniProtKB-KW"/>
</dbReference>
<reference evidence="5 6" key="1">
    <citation type="submission" date="2017-11" db="EMBL/GenBank/DDBJ databases">
        <title>Evolution of Phototrophy in the Chloroflexi Phylum Driven by Horizontal Gene Transfer.</title>
        <authorList>
            <person name="Ward L.M."/>
            <person name="Hemp J."/>
            <person name="Shih P.M."/>
            <person name="Mcglynn S.E."/>
            <person name="Fischer W."/>
        </authorList>
    </citation>
    <scope>NUCLEOTIDE SEQUENCE [LARGE SCALE GENOMIC DNA]</scope>
    <source>
        <strain evidence="5">JP3_13</strain>
    </source>
</reference>
<dbReference type="Gene3D" id="3.30.1330.30">
    <property type="match status" value="1"/>
</dbReference>
<evidence type="ECO:0000313" key="5">
    <source>
        <dbReference type="EMBL" id="PJF36177.1"/>
    </source>
</evidence>
<dbReference type="GO" id="GO:0006396">
    <property type="term" value="P:RNA processing"/>
    <property type="evidence" value="ECO:0007669"/>
    <property type="project" value="InterPro"/>
</dbReference>